<feature type="transmembrane region" description="Helical" evidence="1">
    <location>
        <begin position="6"/>
        <end position="25"/>
    </location>
</feature>
<dbReference type="Proteomes" id="UP000515297">
    <property type="component" value="Plasmid plas1"/>
</dbReference>
<name>A0A7G6W006_9SPHN</name>
<feature type="transmembrane region" description="Helical" evidence="1">
    <location>
        <begin position="37"/>
        <end position="56"/>
    </location>
</feature>
<keyword evidence="1" id="KW-0472">Membrane</keyword>
<feature type="transmembrane region" description="Helical" evidence="1">
    <location>
        <begin position="171"/>
        <end position="190"/>
    </location>
</feature>
<evidence type="ECO:0000313" key="3">
    <source>
        <dbReference type="Proteomes" id="UP000515297"/>
    </source>
</evidence>
<keyword evidence="1" id="KW-1133">Transmembrane helix</keyword>
<dbReference type="EMBL" id="CP060053">
    <property type="protein sequence ID" value="QNE07321.1"/>
    <property type="molecule type" value="Genomic_DNA"/>
</dbReference>
<dbReference type="AlphaFoldDB" id="A0A7G6W006"/>
<accession>A0A7G6W006</accession>
<dbReference type="RefSeq" id="WP_185886020.1">
    <property type="nucleotide sequence ID" value="NZ_CP060053.1"/>
</dbReference>
<organism evidence="2 3">
    <name type="scientific">Croceicoccus marinus</name>
    <dbReference type="NCBI Taxonomy" id="450378"/>
    <lineage>
        <taxon>Bacteria</taxon>
        <taxon>Pseudomonadati</taxon>
        <taxon>Pseudomonadota</taxon>
        <taxon>Alphaproteobacteria</taxon>
        <taxon>Sphingomonadales</taxon>
        <taxon>Erythrobacteraceae</taxon>
        <taxon>Croceicoccus</taxon>
    </lineage>
</organism>
<evidence type="ECO:0000256" key="1">
    <source>
        <dbReference type="SAM" id="Phobius"/>
    </source>
</evidence>
<keyword evidence="1" id="KW-0812">Transmembrane</keyword>
<feature type="transmembrane region" description="Helical" evidence="1">
    <location>
        <begin position="142"/>
        <end position="162"/>
    </location>
</feature>
<geneLocation type="plasmid" evidence="2 3">
    <name>plas1</name>
</geneLocation>
<gene>
    <name evidence="2" type="ORF">H4O24_15565</name>
</gene>
<reference evidence="2 3" key="1">
    <citation type="submission" date="2020-08" db="EMBL/GenBank/DDBJ databases">
        <authorList>
            <person name="Liu G."/>
            <person name="Sun C."/>
        </authorList>
    </citation>
    <scope>NUCLEOTIDE SEQUENCE [LARGE SCALE GENOMIC DNA]</scope>
    <source>
        <strain evidence="2 3">OT19</strain>
        <plasmid evidence="2 3">plas1</plasmid>
    </source>
</reference>
<feature type="transmembrane region" description="Helical" evidence="1">
    <location>
        <begin position="107"/>
        <end position="130"/>
    </location>
</feature>
<keyword evidence="2" id="KW-0614">Plasmid</keyword>
<sequence>MGGDPLLAAGSLLAATGVAILRLSWGRAGRSGVLNAAGRGALASAVLCGAAAAGAWGVAVVSLWAMAAGCALLTWAGFASQPAPTRASSRRAGVLPANAPLRLGGRVLTFLLVAVLAMASSIAIALGVRWTALLCGAAEGNATVLALFAVPLAWTLLAYALLMTDSRKRQFAIAGGAMLAAFPALLSGAMA</sequence>
<evidence type="ECO:0000313" key="2">
    <source>
        <dbReference type="EMBL" id="QNE07321.1"/>
    </source>
</evidence>
<protein>
    <submittedName>
        <fullName evidence="2">Uncharacterized protein</fullName>
    </submittedName>
</protein>
<proteinExistence type="predicted"/>